<evidence type="ECO:0000256" key="1">
    <source>
        <dbReference type="ARBA" id="ARBA00022801"/>
    </source>
</evidence>
<dbReference type="InterPro" id="IPR049492">
    <property type="entry name" value="BD-FAE-like_dom"/>
</dbReference>
<keyword evidence="1" id="KW-0378">Hydrolase</keyword>
<comment type="caution">
    <text evidence="3">The sequence shown here is derived from an EMBL/GenBank/DDBJ whole genome shotgun (WGS) entry which is preliminary data.</text>
</comment>
<accession>A0ABU0E0R9</accession>
<proteinExistence type="predicted"/>
<dbReference type="PANTHER" id="PTHR48081">
    <property type="entry name" value="AB HYDROLASE SUPERFAMILY PROTEIN C4A8.06C"/>
    <property type="match status" value="1"/>
</dbReference>
<keyword evidence="4" id="KW-1185">Reference proteome</keyword>
<evidence type="ECO:0000313" key="4">
    <source>
        <dbReference type="Proteomes" id="UP001230220"/>
    </source>
</evidence>
<feature type="domain" description="BD-FAE-like" evidence="2">
    <location>
        <begin position="55"/>
        <end position="260"/>
    </location>
</feature>
<dbReference type="Pfam" id="PF20434">
    <property type="entry name" value="BD-FAE"/>
    <property type="match status" value="1"/>
</dbReference>
<evidence type="ECO:0000259" key="2">
    <source>
        <dbReference type="Pfam" id="PF20434"/>
    </source>
</evidence>
<evidence type="ECO:0000313" key="3">
    <source>
        <dbReference type="EMBL" id="MDQ0360460.1"/>
    </source>
</evidence>
<dbReference type="Gene3D" id="3.40.50.1820">
    <property type="entry name" value="alpha/beta hydrolase"/>
    <property type="match status" value="1"/>
</dbReference>
<dbReference type="EMBL" id="JAUSUR010000001">
    <property type="protein sequence ID" value="MDQ0360460.1"/>
    <property type="molecule type" value="Genomic_DNA"/>
</dbReference>
<dbReference type="RefSeq" id="WP_307406368.1">
    <property type="nucleotide sequence ID" value="NZ_JAUSUR010000001.1"/>
</dbReference>
<dbReference type="SUPFAM" id="SSF53474">
    <property type="entry name" value="alpha/beta-Hydrolases"/>
    <property type="match status" value="1"/>
</dbReference>
<dbReference type="Proteomes" id="UP001230220">
    <property type="component" value="Unassembled WGS sequence"/>
</dbReference>
<reference evidence="3 4" key="1">
    <citation type="submission" date="2023-07" db="EMBL/GenBank/DDBJ databases">
        <title>Genomic Encyclopedia of Type Strains, Phase IV (KMG-IV): sequencing the most valuable type-strain genomes for metagenomic binning, comparative biology and taxonomic classification.</title>
        <authorList>
            <person name="Goeker M."/>
        </authorList>
    </citation>
    <scope>NUCLEOTIDE SEQUENCE [LARGE SCALE GENOMIC DNA]</scope>
    <source>
        <strain evidence="3 4">DSM 16784</strain>
    </source>
</reference>
<organism evidence="3 4">
    <name type="scientific">Breznakia pachnodae</name>
    <dbReference type="NCBI Taxonomy" id="265178"/>
    <lineage>
        <taxon>Bacteria</taxon>
        <taxon>Bacillati</taxon>
        <taxon>Bacillota</taxon>
        <taxon>Erysipelotrichia</taxon>
        <taxon>Erysipelotrichales</taxon>
        <taxon>Erysipelotrichaceae</taxon>
        <taxon>Breznakia</taxon>
    </lineage>
</organism>
<sequence length="309" mass="34844">MKKTINVENKRKAISLVDDIIYSKTSNDNGDSVNLYMSMLIQNVNVERKIIVSEKLDTQKQPVILCIPGGGFTHCARNRILPELQFLAEEGYVIATIDYRLSSSAKFPAQIEDVYTAIKYLKDHSNQYNIDEENIGILGRSAGGCLSLMAGMNMTLDNLGCKYGEEILNIKAACSMYGITDLPLWMEYEIKNQYFSNAKFSMETLVGKYVGGTESTILEYASKASPIQYINIDMANILILHGDNDPIVPLQQSEKFYNKMKKMGMDEKIDFYTVSNAGHGSKEFFQNEIKSIMIDYFKKQLKVGGKNNE</sequence>
<dbReference type="InterPro" id="IPR029058">
    <property type="entry name" value="AB_hydrolase_fold"/>
</dbReference>
<dbReference type="PANTHER" id="PTHR48081:SF13">
    <property type="entry name" value="ALPHA_BETA HYDROLASE"/>
    <property type="match status" value="1"/>
</dbReference>
<dbReference type="InterPro" id="IPR050300">
    <property type="entry name" value="GDXG_lipolytic_enzyme"/>
</dbReference>
<gene>
    <name evidence="3" type="ORF">J2S15_001191</name>
</gene>
<name>A0ABU0E0R9_9FIRM</name>
<protein>
    <submittedName>
        <fullName evidence="3">Acetyl esterase/lipase</fullName>
    </submittedName>
</protein>